<organism evidence="2 3">
    <name type="scientific">Exocentrus adspersus</name>
    <dbReference type="NCBI Taxonomy" id="1586481"/>
    <lineage>
        <taxon>Eukaryota</taxon>
        <taxon>Metazoa</taxon>
        <taxon>Ecdysozoa</taxon>
        <taxon>Arthropoda</taxon>
        <taxon>Hexapoda</taxon>
        <taxon>Insecta</taxon>
        <taxon>Pterygota</taxon>
        <taxon>Neoptera</taxon>
        <taxon>Endopterygota</taxon>
        <taxon>Coleoptera</taxon>
        <taxon>Polyphaga</taxon>
        <taxon>Cucujiformia</taxon>
        <taxon>Chrysomeloidea</taxon>
        <taxon>Cerambycidae</taxon>
        <taxon>Lamiinae</taxon>
        <taxon>Acanthocinini</taxon>
        <taxon>Exocentrus</taxon>
    </lineage>
</organism>
<keyword evidence="3" id="KW-1185">Reference proteome</keyword>
<gene>
    <name evidence="2" type="ORF">NQ315_009813</name>
</gene>
<dbReference type="EMBL" id="JANEYG010000001">
    <property type="protein sequence ID" value="KAJ8925960.1"/>
    <property type="molecule type" value="Genomic_DNA"/>
</dbReference>
<reference evidence="2 3" key="1">
    <citation type="journal article" date="2023" name="Insect Mol. Biol.">
        <title>Genome sequencing provides insights into the evolution of gene families encoding plant cell wall-degrading enzymes in longhorned beetles.</title>
        <authorList>
            <person name="Shin N.R."/>
            <person name="Okamura Y."/>
            <person name="Kirsch R."/>
            <person name="Pauchet Y."/>
        </authorList>
    </citation>
    <scope>NUCLEOTIDE SEQUENCE [LARGE SCALE GENOMIC DNA]</scope>
    <source>
        <strain evidence="2">EAD_L_NR</strain>
    </source>
</reference>
<feature type="region of interest" description="Disordered" evidence="1">
    <location>
        <begin position="559"/>
        <end position="579"/>
    </location>
</feature>
<name>A0AAV8WGR7_9CUCU</name>
<comment type="caution">
    <text evidence="2">The sequence shown here is derived from an EMBL/GenBank/DDBJ whole genome shotgun (WGS) entry which is preliminary data.</text>
</comment>
<feature type="region of interest" description="Disordered" evidence="1">
    <location>
        <begin position="250"/>
        <end position="280"/>
    </location>
</feature>
<sequence>MFPHGLFSKSPTNNERYNSDSKSDNPEFDSGSQDVALHDSFRPRHKYKANGRQTRFQRSETEGKTPQCAVMYKDNEPVGILQDSYKFLPVSGESTLVDINPIPVKRKSIMDVLYPSKIDEDYNQEELVENTNQFSDDRYPSIFAKFKIDSRLDKTLNPDLNLKRSMFKRNEKPDISDEQVSSLKTTLSKMKEDNSAVVEEELKSILDDMGLIDDYDESKEEAKREISEDENMEQGTNKINLIKEVHNETRNKRGDGNTTETASTTAVEAPKKVQYEEGQGDEIETIDLFKSDEAKLNELTTEFEDSRMKRQFDNKRDAEDTLPELNTSSLVKETELNQYEKRVEREIRDKILKLKEEVKEEIKNLKVDPKETKDESDSRRRKRQVVSTLVDEENQNIDPVFNDVQVNGKGHVRRKRSLEEIDEAADKPSDVVKGFDGTIDESKGGLRFMVDLGELDRLTAEVVTPNLLSNSTTFEGRKIVTEVSSGLLRETASMPFQVVKNGTENNLVRQPTNTNVTDFLTFPKQNDSYGAVLASSNSFATVQKKKNMVSLLKAIGTRSSSYNTDSGSVPKPPSKRMNQTNKALSKIFKSQPFRRSTATNSSSKRNTEELQTTFDAAANLSLPSSKKNNAADLSRIKELIDFPEVVRVRRFINPVVESANSTFSYRSRNIKQFDEGPNEEKPENDVHVRVKRSQKLGSVAKSQVHGRRKRNYRNDVEENAYEYDNGVAGENEAYEDNAFADNAGVDSIATNSKTCNCNKAGSGCKCGTQKADLTVPSFNEEYSDYPRSNFVEKKSASHCNCDKNGKNCKCQTVDEGPQRYEDESKNSDVTEDYYDDFETGGAKIMKREAGTGEKQPFHNGEYFVDLHPDVYKLTPLETPREKRESKLDGNALVNHVVAVKQRSMLPHLRRRRRIETGEVEERAPRQLIDMSDEDLFGALPQGFAGELARYKRVKRDKA</sequence>
<evidence type="ECO:0000313" key="2">
    <source>
        <dbReference type="EMBL" id="KAJ8925960.1"/>
    </source>
</evidence>
<dbReference type="Proteomes" id="UP001159042">
    <property type="component" value="Unassembled WGS sequence"/>
</dbReference>
<evidence type="ECO:0000256" key="1">
    <source>
        <dbReference type="SAM" id="MobiDB-lite"/>
    </source>
</evidence>
<evidence type="ECO:0000313" key="3">
    <source>
        <dbReference type="Proteomes" id="UP001159042"/>
    </source>
</evidence>
<feature type="region of interest" description="Disordered" evidence="1">
    <location>
        <begin position="1"/>
        <end position="64"/>
    </location>
</feature>
<proteinExistence type="predicted"/>
<accession>A0AAV8WGR7</accession>
<dbReference type="AlphaFoldDB" id="A0AAV8WGR7"/>
<protein>
    <submittedName>
        <fullName evidence="2">Uncharacterized protein</fullName>
    </submittedName>
</protein>
<feature type="compositionally biased region" description="Low complexity" evidence="1">
    <location>
        <begin position="258"/>
        <end position="268"/>
    </location>
</feature>